<sequence length="85" mass="9414">MKPLRDEVVIKQQSKENKTEAGIILTTDVAIKENVGEVVALGSKAEELEIGDKVLFGPGFVVQEINKEEYLIMSTKNILLVLDNE</sequence>
<dbReference type="GO" id="GO:0044183">
    <property type="term" value="F:protein folding chaperone"/>
    <property type="evidence" value="ECO:0007669"/>
    <property type="project" value="InterPro"/>
</dbReference>
<dbReference type="SMART" id="SM00883">
    <property type="entry name" value="Cpn10"/>
    <property type="match status" value="1"/>
</dbReference>
<reference evidence="2" key="1">
    <citation type="submission" date="2016-03" db="EMBL/GenBank/DDBJ databases">
        <title>Novel chaperonins are prevalent in the virioplankton and link to viral biology and ecology.</title>
        <authorList>
            <person name="Marine R.L."/>
            <person name="Nasko D.J."/>
            <person name="Polson S.W."/>
            <person name="Wommack K.E."/>
        </authorList>
    </citation>
    <scope>NUCLEOTIDE SEQUENCE</scope>
</reference>
<dbReference type="SUPFAM" id="SSF50129">
    <property type="entry name" value="GroES-like"/>
    <property type="match status" value="1"/>
</dbReference>
<dbReference type="Gene3D" id="2.30.33.40">
    <property type="entry name" value="GroES chaperonin"/>
    <property type="match status" value="1"/>
</dbReference>
<name>A0A221S2K1_9VIRU</name>
<proteinExistence type="predicted"/>
<evidence type="ECO:0000256" key="1">
    <source>
        <dbReference type="ARBA" id="ARBA00023186"/>
    </source>
</evidence>
<dbReference type="GO" id="GO:0005524">
    <property type="term" value="F:ATP binding"/>
    <property type="evidence" value="ECO:0007669"/>
    <property type="project" value="InterPro"/>
</dbReference>
<dbReference type="CDD" id="cd00320">
    <property type="entry name" value="cpn10"/>
    <property type="match status" value="1"/>
</dbReference>
<dbReference type="InterPro" id="IPR020818">
    <property type="entry name" value="Chaperonin_GroES"/>
</dbReference>
<organism evidence="2">
    <name type="scientific">uncultured virus</name>
    <dbReference type="NCBI Taxonomy" id="340016"/>
    <lineage>
        <taxon>Viruses</taxon>
        <taxon>environmental samples</taxon>
    </lineage>
</organism>
<dbReference type="InterPro" id="IPR011032">
    <property type="entry name" value="GroES-like_sf"/>
</dbReference>
<dbReference type="Pfam" id="PF00166">
    <property type="entry name" value="Cpn10"/>
    <property type="match status" value="1"/>
</dbReference>
<gene>
    <name evidence="2" type="primary">groES</name>
</gene>
<dbReference type="InterPro" id="IPR037124">
    <property type="entry name" value="Chaperonin_GroES_sf"/>
</dbReference>
<evidence type="ECO:0000313" key="2">
    <source>
        <dbReference type="EMBL" id="ASN63124.1"/>
    </source>
</evidence>
<accession>A0A221S2K1</accession>
<dbReference type="EMBL" id="KU970530">
    <property type="protein sequence ID" value="ASN63124.1"/>
    <property type="molecule type" value="Genomic_DNA"/>
</dbReference>
<protein>
    <submittedName>
        <fullName evidence="2">Co-chaperonin GroES</fullName>
    </submittedName>
</protein>
<dbReference type="PRINTS" id="PR00297">
    <property type="entry name" value="CHAPERONIN10"/>
</dbReference>
<keyword evidence="1" id="KW-0143">Chaperone</keyword>